<dbReference type="PANTHER" id="PTHR18952:SF265">
    <property type="entry name" value="CARBONIC ANHYDRASE"/>
    <property type="match status" value="1"/>
</dbReference>
<keyword evidence="3" id="KW-0479">Metal-binding</keyword>
<dbReference type="Gene3D" id="3.10.200.10">
    <property type="entry name" value="Alpha carbonic anhydrase"/>
    <property type="match status" value="1"/>
</dbReference>
<accession>A0ABM4DKE1</accession>
<evidence type="ECO:0000256" key="4">
    <source>
        <dbReference type="ARBA" id="ARBA00022833"/>
    </source>
</evidence>
<dbReference type="SUPFAM" id="SSF51069">
    <property type="entry name" value="Carbonic anhydrase"/>
    <property type="match status" value="1"/>
</dbReference>
<name>A0ABM4DKE1_HYDVU</name>
<proteinExistence type="inferred from homology"/>
<reference evidence="10 11" key="1">
    <citation type="submission" date="2025-05" db="UniProtKB">
        <authorList>
            <consortium name="RefSeq"/>
        </authorList>
    </citation>
    <scope>IDENTIFICATION</scope>
</reference>
<feature type="domain" description="Alpha-carbonic anhydrase" evidence="8">
    <location>
        <begin position="28"/>
        <end position="298"/>
    </location>
</feature>
<evidence type="ECO:0000259" key="8">
    <source>
        <dbReference type="PROSITE" id="PS51144"/>
    </source>
</evidence>
<evidence type="ECO:0000256" key="7">
    <source>
        <dbReference type="SAM" id="SignalP"/>
    </source>
</evidence>
<dbReference type="GeneID" id="136091396"/>
<dbReference type="RefSeq" id="XP_065674979.1">
    <property type="nucleotide sequence ID" value="XM_065818907.1"/>
</dbReference>
<dbReference type="Pfam" id="PF00194">
    <property type="entry name" value="Carb_anhydrase"/>
    <property type="match status" value="1"/>
</dbReference>
<keyword evidence="7" id="KW-0732">Signal</keyword>
<dbReference type="PROSITE" id="PS51144">
    <property type="entry name" value="ALPHA_CA_2"/>
    <property type="match status" value="1"/>
</dbReference>
<evidence type="ECO:0000256" key="1">
    <source>
        <dbReference type="ARBA" id="ARBA00010718"/>
    </source>
</evidence>
<dbReference type="RefSeq" id="XP_065674978.1">
    <property type="nucleotide sequence ID" value="XM_065818906.1"/>
</dbReference>
<keyword evidence="9" id="KW-1185">Reference proteome</keyword>
<dbReference type="Proteomes" id="UP001652625">
    <property type="component" value="Chromosome 15"/>
</dbReference>
<gene>
    <name evidence="10 11" type="primary">LOC136091396</name>
</gene>
<dbReference type="InterPro" id="IPR001148">
    <property type="entry name" value="CA_dom"/>
</dbReference>
<keyword evidence="4" id="KW-0862">Zinc</keyword>
<keyword evidence="5" id="KW-0456">Lyase</keyword>
<protein>
    <recommendedName>
        <fullName evidence="2">carbonic anhydrase</fullName>
        <ecNumber evidence="2">4.2.1.1</ecNumber>
    </recommendedName>
</protein>
<comment type="catalytic activity">
    <reaction evidence="6">
        <text>hydrogencarbonate + H(+) = CO2 + H2O</text>
        <dbReference type="Rhea" id="RHEA:10748"/>
        <dbReference type="ChEBI" id="CHEBI:15377"/>
        <dbReference type="ChEBI" id="CHEBI:15378"/>
        <dbReference type="ChEBI" id="CHEBI:16526"/>
        <dbReference type="ChEBI" id="CHEBI:17544"/>
        <dbReference type="EC" id="4.2.1.1"/>
    </reaction>
</comment>
<evidence type="ECO:0000313" key="11">
    <source>
        <dbReference type="RefSeq" id="XP_065674979.1"/>
    </source>
</evidence>
<evidence type="ECO:0000256" key="5">
    <source>
        <dbReference type="ARBA" id="ARBA00023239"/>
    </source>
</evidence>
<evidence type="ECO:0000256" key="2">
    <source>
        <dbReference type="ARBA" id="ARBA00012925"/>
    </source>
</evidence>
<evidence type="ECO:0000313" key="9">
    <source>
        <dbReference type="Proteomes" id="UP001652625"/>
    </source>
</evidence>
<dbReference type="InterPro" id="IPR036398">
    <property type="entry name" value="CA_dom_sf"/>
</dbReference>
<comment type="similarity">
    <text evidence="1">Belongs to the alpha-carbonic anhydrase family.</text>
</comment>
<feature type="signal peptide" evidence="7">
    <location>
        <begin position="1"/>
        <end position="21"/>
    </location>
</feature>
<dbReference type="EC" id="4.2.1.1" evidence="2"/>
<sequence>MMMRGVIFFATICHFFSTTFGGINSHTEDWAYSSDTEGPQFWAYAHPLCNGTKQSPINIIMKETIYNETLTPLVPLNYSTVFNDANYYLANNGHTVKLGIELDTRVPIGLLWRGNEYHYHGLHFHWGENDQHGSEHYFNNQSYALEVHIVHYLKDYGDFNSALNYSDGILVWSSVFQTSNSSETSNTPLQDVFKSIDKIINAENKTYINPLPLSSFVSENSTGSYYHYEGSLTSPECTESVMWIVNHKMISISSNQLLSFRLLKGRLHNSSNSVWFENLTNTDRPTQPINGRKVYTSVLNYPTSNFFNKNLTSGNNSISYLPPILETTQNTTTLCKTIKSSAFLTRTASNLFLSCFILAIDCF</sequence>
<dbReference type="PANTHER" id="PTHR18952">
    <property type="entry name" value="CARBONIC ANHYDRASE"/>
    <property type="match status" value="1"/>
</dbReference>
<organism evidence="9 11">
    <name type="scientific">Hydra vulgaris</name>
    <name type="common">Hydra</name>
    <name type="synonym">Hydra attenuata</name>
    <dbReference type="NCBI Taxonomy" id="6087"/>
    <lineage>
        <taxon>Eukaryota</taxon>
        <taxon>Metazoa</taxon>
        <taxon>Cnidaria</taxon>
        <taxon>Hydrozoa</taxon>
        <taxon>Hydroidolina</taxon>
        <taxon>Anthoathecata</taxon>
        <taxon>Aplanulata</taxon>
        <taxon>Hydridae</taxon>
        <taxon>Hydra</taxon>
    </lineage>
</organism>
<feature type="chain" id="PRO_5045026045" description="carbonic anhydrase" evidence="7">
    <location>
        <begin position="22"/>
        <end position="363"/>
    </location>
</feature>
<evidence type="ECO:0000256" key="3">
    <source>
        <dbReference type="ARBA" id="ARBA00022723"/>
    </source>
</evidence>
<evidence type="ECO:0000313" key="10">
    <source>
        <dbReference type="RefSeq" id="XP_065674978.1"/>
    </source>
</evidence>
<dbReference type="SMART" id="SM01057">
    <property type="entry name" value="Carb_anhydrase"/>
    <property type="match status" value="1"/>
</dbReference>
<dbReference type="InterPro" id="IPR023561">
    <property type="entry name" value="Carbonic_anhydrase_a-class"/>
</dbReference>
<dbReference type="CDD" id="cd00326">
    <property type="entry name" value="alpha_CA"/>
    <property type="match status" value="1"/>
</dbReference>
<evidence type="ECO:0000256" key="6">
    <source>
        <dbReference type="ARBA" id="ARBA00048348"/>
    </source>
</evidence>